<dbReference type="CDD" id="cd03038">
    <property type="entry name" value="GST_N_etherase_LigE"/>
    <property type="match status" value="1"/>
</dbReference>
<dbReference type="Gene3D" id="3.40.30.10">
    <property type="entry name" value="Glutaredoxin"/>
    <property type="match status" value="1"/>
</dbReference>
<dbReference type="InterPro" id="IPR040079">
    <property type="entry name" value="Glutathione_S-Trfase"/>
</dbReference>
<dbReference type="PANTHER" id="PTHR42673:SF4">
    <property type="entry name" value="MALEYLACETOACETATE ISOMERASE"/>
    <property type="match status" value="1"/>
</dbReference>
<dbReference type="Pfam" id="PF22041">
    <property type="entry name" value="GST_C_7"/>
    <property type="match status" value="1"/>
</dbReference>
<keyword evidence="3" id="KW-1185">Reference proteome</keyword>
<dbReference type="InterPro" id="IPR004045">
    <property type="entry name" value="Glutathione_S-Trfase_N"/>
</dbReference>
<sequence>MARQLYELCGTDPARRFSPYCWRSRMALAHKGLEAEVVPWRFTDTAALAFAHYDKVPVLVDGDRTVTDSWAIAVYLDEAYPEAPKLFQGPPESQRFNPTWCDAVLLPALAKLIVSDIPPLLGAADAAYFIESREKRFGMKLAEVTAGREAKLPEFRALLHPLRMVLRGQAFLGGVAPDYGDFAAFGTLMWPRSVSPLPLLEAGDPVHAWRERMLDLFGGLARSAPSFGA</sequence>
<dbReference type="Pfam" id="PF13409">
    <property type="entry name" value="GST_N_2"/>
    <property type="match status" value="1"/>
</dbReference>
<evidence type="ECO:0000259" key="1">
    <source>
        <dbReference type="PROSITE" id="PS50404"/>
    </source>
</evidence>
<dbReference type="SUPFAM" id="SSF47616">
    <property type="entry name" value="GST C-terminal domain-like"/>
    <property type="match status" value="1"/>
</dbReference>
<accession>A0ABT8AB32</accession>
<dbReference type="SUPFAM" id="SSF52833">
    <property type="entry name" value="Thioredoxin-like"/>
    <property type="match status" value="1"/>
</dbReference>
<reference evidence="3" key="1">
    <citation type="journal article" date="2019" name="Int. J. Syst. Evol. Microbiol.">
        <title>The Global Catalogue of Microorganisms (GCM) 10K type strain sequencing project: providing services to taxonomists for standard genome sequencing and annotation.</title>
        <authorList>
            <consortium name="The Broad Institute Genomics Platform"/>
            <consortium name="The Broad Institute Genome Sequencing Center for Infectious Disease"/>
            <person name="Wu L."/>
            <person name="Ma J."/>
        </authorList>
    </citation>
    <scope>NUCLEOTIDE SEQUENCE [LARGE SCALE GENOMIC DNA]</scope>
    <source>
        <strain evidence="3">CECT 7131</strain>
    </source>
</reference>
<gene>
    <name evidence="2" type="ORF">QWZ14_21775</name>
</gene>
<dbReference type="CDD" id="cd03202">
    <property type="entry name" value="GST_C_etherase_LigE"/>
    <property type="match status" value="1"/>
</dbReference>
<dbReference type="PROSITE" id="PS50404">
    <property type="entry name" value="GST_NTER"/>
    <property type="match status" value="1"/>
</dbReference>
<dbReference type="PANTHER" id="PTHR42673">
    <property type="entry name" value="MALEYLACETOACETATE ISOMERASE"/>
    <property type="match status" value="1"/>
</dbReference>
<dbReference type="SFLD" id="SFLDS00019">
    <property type="entry name" value="Glutathione_Transferase_(cytos"/>
    <property type="match status" value="1"/>
</dbReference>
<dbReference type="InterPro" id="IPR036282">
    <property type="entry name" value="Glutathione-S-Trfase_C_sf"/>
</dbReference>
<proteinExistence type="predicted"/>
<evidence type="ECO:0000313" key="2">
    <source>
        <dbReference type="EMBL" id="MDN3567017.1"/>
    </source>
</evidence>
<dbReference type="InterPro" id="IPR054416">
    <property type="entry name" value="GST_UstS-like_C"/>
</dbReference>
<dbReference type="InterPro" id="IPR036249">
    <property type="entry name" value="Thioredoxin-like_sf"/>
</dbReference>
<name>A0ABT8AB32_9PROT</name>
<dbReference type="RefSeq" id="WP_290319017.1">
    <property type="nucleotide sequence ID" value="NZ_JAUFPN010000184.1"/>
</dbReference>
<organism evidence="2 3">
    <name type="scientific">Paeniroseomonas aquatica</name>
    <dbReference type="NCBI Taxonomy" id="373043"/>
    <lineage>
        <taxon>Bacteria</taxon>
        <taxon>Pseudomonadati</taxon>
        <taxon>Pseudomonadota</taxon>
        <taxon>Alphaproteobacteria</taxon>
        <taxon>Acetobacterales</taxon>
        <taxon>Acetobacteraceae</taxon>
        <taxon>Paeniroseomonas</taxon>
    </lineage>
</organism>
<protein>
    <submittedName>
        <fullName evidence="2">Glutathione S-transferase family protein</fullName>
    </submittedName>
</protein>
<evidence type="ECO:0000313" key="3">
    <source>
        <dbReference type="Proteomes" id="UP001529369"/>
    </source>
</evidence>
<dbReference type="EMBL" id="JAUFPN010000184">
    <property type="protein sequence ID" value="MDN3567017.1"/>
    <property type="molecule type" value="Genomic_DNA"/>
</dbReference>
<dbReference type="Gene3D" id="1.20.1050.10">
    <property type="match status" value="1"/>
</dbReference>
<dbReference type="Proteomes" id="UP001529369">
    <property type="component" value="Unassembled WGS sequence"/>
</dbReference>
<feature type="domain" description="GST N-terminal" evidence="1">
    <location>
        <begin position="8"/>
        <end position="84"/>
    </location>
</feature>
<comment type="caution">
    <text evidence="2">The sequence shown here is derived from an EMBL/GenBank/DDBJ whole genome shotgun (WGS) entry which is preliminary data.</text>
</comment>